<sequence length="511" mass="55368">MDRESSAAFARDEFEKTGRLAQVLSKGLWPTTLFLGAYFALSIAVRLILPNSLTLDEAEQSLFSQYWLAGYGPQPPFYNWVQNAFVRVMGISLLSLTLPKFLMLLLCYAFFGMAARELDRRPAFVAMAVLSLLTLPQVSYMPQQDLTHTIAVLMATALFLYGLFRTLSRPDWQGYAILGVAIGIGTISKYNFVLLPAATIIAVFCDREWRARLLDPRVLLTAAISLAIVLPHAGWLLGNIDLATNGTIGKMVEANAPHGIIRVVRASGSLILACIAFGALAVVVFAVAFRKDFRRALRAGDRWTLLLGRIMLVSLLGVVCVILVTGTTKITERWLDPYLLPLPLYLLRKLERVGVDTGGSLGRFMPVFAVIMLVTLVPLAGKTLTGGLTGSYSRINYPFASVAETLKAGQRPALIVAEGMHLAGNMRLQFPDVPVISSGQPIAGFPPAAAMKGPVLAIWVGNGSAPGAPPSIDLSSVGALGLTASDPRSLSLPYEYGDGRTRLDLGYLWLR</sequence>
<evidence type="ECO:0000256" key="6">
    <source>
        <dbReference type="ARBA" id="ARBA00022989"/>
    </source>
</evidence>
<feature type="domain" description="Glycosyltransferase RgtA/B/C/D-like" evidence="9">
    <location>
        <begin position="74"/>
        <end position="235"/>
    </location>
</feature>
<evidence type="ECO:0000256" key="7">
    <source>
        <dbReference type="ARBA" id="ARBA00023136"/>
    </source>
</evidence>
<dbReference type="RefSeq" id="WP_377261704.1">
    <property type="nucleotide sequence ID" value="NZ_JBHMAA010000015.1"/>
</dbReference>
<dbReference type="Pfam" id="PF13231">
    <property type="entry name" value="PMT_2"/>
    <property type="match status" value="1"/>
</dbReference>
<feature type="transmembrane region" description="Helical" evidence="8">
    <location>
        <begin position="270"/>
        <end position="289"/>
    </location>
</feature>
<feature type="transmembrane region" description="Helical" evidence="8">
    <location>
        <begin position="310"/>
        <end position="330"/>
    </location>
</feature>
<keyword evidence="5 8" id="KW-0812">Transmembrane</keyword>
<gene>
    <name evidence="10" type="ORF">ACFFP0_14070</name>
</gene>
<keyword evidence="4" id="KW-0808">Transferase</keyword>
<dbReference type="PANTHER" id="PTHR33908">
    <property type="entry name" value="MANNOSYLTRANSFERASE YKCB-RELATED"/>
    <property type="match status" value="1"/>
</dbReference>
<evidence type="ECO:0000256" key="8">
    <source>
        <dbReference type="SAM" id="Phobius"/>
    </source>
</evidence>
<dbReference type="InterPro" id="IPR050297">
    <property type="entry name" value="LipidA_mod_glycosyltrf_83"/>
</dbReference>
<evidence type="ECO:0000313" key="10">
    <source>
        <dbReference type="EMBL" id="MFB9949987.1"/>
    </source>
</evidence>
<feature type="transmembrane region" description="Helical" evidence="8">
    <location>
        <begin position="218"/>
        <end position="237"/>
    </location>
</feature>
<keyword evidence="6 8" id="KW-1133">Transmembrane helix</keyword>
<proteinExistence type="predicted"/>
<name>A0ABV6AJE4_9HYPH</name>
<feature type="transmembrane region" description="Helical" evidence="8">
    <location>
        <begin position="28"/>
        <end position="49"/>
    </location>
</feature>
<accession>A0ABV6AJE4</accession>
<keyword evidence="7 8" id="KW-0472">Membrane</keyword>
<evidence type="ECO:0000256" key="1">
    <source>
        <dbReference type="ARBA" id="ARBA00004651"/>
    </source>
</evidence>
<evidence type="ECO:0000256" key="5">
    <source>
        <dbReference type="ARBA" id="ARBA00022692"/>
    </source>
</evidence>
<feature type="transmembrane region" description="Helical" evidence="8">
    <location>
        <begin position="146"/>
        <end position="164"/>
    </location>
</feature>
<keyword evidence="11" id="KW-1185">Reference proteome</keyword>
<feature type="transmembrane region" description="Helical" evidence="8">
    <location>
        <begin position="84"/>
        <end position="111"/>
    </location>
</feature>
<keyword evidence="2" id="KW-1003">Cell membrane</keyword>
<dbReference type="InterPro" id="IPR038731">
    <property type="entry name" value="RgtA/B/C-like"/>
</dbReference>
<evidence type="ECO:0000256" key="2">
    <source>
        <dbReference type="ARBA" id="ARBA00022475"/>
    </source>
</evidence>
<organism evidence="10 11">
    <name type="scientific">Rhizobium puerariae</name>
    <dbReference type="NCBI Taxonomy" id="1585791"/>
    <lineage>
        <taxon>Bacteria</taxon>
        <taxon>Pseudomonadati</taxon>
        <taxon>Pseudomonadota</taxon>
        <taxon>Alphaproteobacteria</taxon>
        <taxon>Hyphomicrobiales</taxon>
        <taxon>Rhizobiaceae</taxon>
        <taxon>Rhizobium/Agrobacterium group</taxon>
        <taxon>Rhizobium</taxon>
    </lineage>
</organism>
<keyword evidence="3" id="KW-0328">Glycosyltransferase</keyword>
<comment type="caution">
    <text evidence="10">The sequence shown here is derived from an EMBL/GenBank/DDBJ whole genome shotgun (WGS) entry which is preliminary data.</text>
</comment>
<feature type="transmembrane region" description="Helical" evidence="8">
    <location>
        <begin position="364"/>
        <end position="384"/>
    </location>
</feature>
<evidence type="ECO:0000256" key="3">
    <source>
        <dbReference type="ARBA" id="ARBA00022676"/>
    </source>
</evidence>
<reference evidence="10 11" key="1">
    <citation type="submission" date="2024-09" db="EMBL/GenBank/DDBJ databases">
        <authorList>
            <person name="Sun Q."/>
            <person name="Mori K."/>
        </authorList>
    </citation>
    <scope>NUCLEOTIDE SEQUENCE [LARGE SCALE GENOMIC DNA]</scope>
    <source>
        <strain evidence="10 11">TBRC 4938</strain>
    </source>
</reference>
<feature type="transmembrane region" description="Helical" evidence="8">
    <location>
        <begin position="123"/>
        <end position="140"/>
    </location>
</feature>
<dbReference type="PANTHER" id="PTHR33908:SF11">
    <property type="entry name" value="MEMBRANE PROTEIN"/>
    <property type="match status" value="1"/>
</dbReference>
<protein>
    <submittedName>
        <fullName evidence="10">Glycosyltransferase family 39 protein</fullName>
    </submittedName>
</protein>
<dbReference type="Proteomes" id="UP001589692">
    <property type="component" value="Unassembled WGS sequence"/>
</dbReference>
<comment type="subcellular location">
    <subcellularLocation>
        <location evidence="1">Cell membrane</location>
        <topology evidence="1">Multi-pass membrane protein</topology>
    </subcellularLocation>
</comment>
<dbReference type="EMBL" id="JBHMAA010000015">
    <property type="protein sequence ID" value="MFB9949987.1"/>
    <property type="molecule type" value="Genomic_DNA"/>
</dbReference>
<evidence type="ECO:0000256" key="4">
    <source>
        <dbReference type="ARBA" id="ARBA00022679"/>
    </source>
</evidence>
<evidence type="ECO:0000313" key="11">
    <source>
        <dbReference type="Proteomes" id="UP001589692"/>
    </source>
</evidence>
<evidence type="ECO:0000259" key="9">
    <source>
        <dbReference type="Pfam" id="PF13231"/>
    </source>
</evidence>